<comment type="similarity">
    <text evidence="1 6">Belongs to the NusB family.</text>
</comment>
<dbReference type="AlphaFoldDB" id="A0A9D1JBI7"/>
<feature type="domain" description="NusB/RsmB/TIM44" evidence="7">
    <location>
        <begin position="5"/>
        <end position="129"/>
    </location>
</feature>
<evidence type="ECO:0000256" key="2">
    <source>
        <dbReference type="ARBA" id="ARBA00022814"/>
    </source>
</evidence>
<dbReference type="Pfam" id="PF01029">
    <property type="entry name" value="NusB"/>
    <property type="match status" value="1"/>
</dbReference>
<comment type="function">
    <text evidence="6">Involved in transcription antitermination. Required for transcription of ribosomal RNA (rRNA) genes. Binds specifically to the boxA antiterminator sequence of the ribosomal RNA (rrn) operons.</text>
</comment>
<organism evidence="8 9">
    <name type="scientific">Candidatus Pullilachnospira gallistercoris</name>
    <dbReference type="NCBI Taxonomy" id="2840911"/>
    <lineage>
        <taxon>Bacteria</taxon>
        <taxon>Bacillati</taxon>
        <taxon>Bacillota</taxon>
        <taxon>Clostridia</taxon>
        <taxon>Lachnospirales</taxon>
        <taxon>Lachnospiraceae</taxon>
        <taxon>Lachnospiraceae incertae sedis</taxon>
        <taxon>Candidatus Pullilachnospira</taxon>
    </lineage>
</organism>
<dbReference type="SUPFAM" id="SSF48013">
    <property type="entry name" value="NusB-like"/>
    <property type="match status" value="1"/>
</dbReference>
<dbReference type="PANTHER" id="PTHR11078:SF3">
    <property type="entry name" value="ANTITERMINATION NUSB DOMAIN-CONTAINING PROTEIN"/>
    <property type="match status" value="1"/>
</dbReference>
<evidence type="ECO:0000256" key="4">
    <source>
        <dbReference type="ARBA" id="ARBA00023015"/>
    </source>
</evidence>
<gene>
    <name evidence="6 8" type="primary">nusB</name>
    <name evidence="8" type="ORF">IAA55_10860</name>
</gene>
<dbReference type="PANTHER" id="PTHR11078">
    <property type="entry name" value="N UTILIZATION SUBSTANCE PROTEIN B-RELATED"/>
    <property type="match status" value="1"/>
</dbReference>
<dbReference type="GO" id="GO:0005829">
    <property type="term" value="C:cytosol"/>
    <property type="evidence" value="ECO:0007669"/>
    <property type="project" value="TreeGrafter"/>
</dbReference>
<reference evidence="8" key="1">
    <citation type="submission" date="2020-10" db="EMBL/GenBank/DDBJ databases">
        <authorList>
            <person name="Gilroy R."/>
        </authorList>
    </citation>
    <scope>NUCLEOTIDE SEQUENCE</scope>
    <source>
        <strain evidence="8">ChiSjej5B23-6657</strain>
    </source>
</reference>
<evidence type="ECO:0000256" key="3">
    <source>
        <dbReference type="ARBA" id="ARBA00022884"/>
    </source>
</evidence>
<evidence type="ECO:0000259" key="7">
    <source>
        <dbReference type="Pfam" id="PF01029"/>
    </source>
</evidence>
<dbReference type="GO" id="GO:0006353">
    <property type="term" value="P:DNA-templated transcription termination"/>
    <property type="evidence" value="ECO:0007669"/>
    <property type="project" value="UniProtKB-UniRule"/>
</dbReference>
<dbReference type="NCBIfam" id="TIGR01951">
    <property type="entry name" value="nusB"/>
    <property type="match status" value="1"/>
</dbReference>
<reference evidence="8" key="2">
    <citation type="journal article" date="2021" name="PeerJ">
        <title>Extensive microbial diversity within the chicken gut microbiome revealed by metagenomics and culture.</title>
        <authorList>
            <person name="Gilroy R."/>
            <person name="Ravi A."/>
            <person name="Getino M."/>
            <person name="Pursley I."/>
            <person name="Horton D.L."/>
            <person name="Alikhan N.F."/>
            <person name="Baker D."/>
            <person name="Gharbi K."/>
            <person name="Hall N."/>
            <person name="Watson M."/>
            <person name="Adriaenssens E.M."/>
            <person name="Foster-Nyarko E."/>
            <person name="Jarju S."/>
            <person name="Secka A."/>
            <person name="Antonio M."/>
            <person name="Oren A."/>
            <person name="Chaudhuri R.R."/>
            <person name="La Ragione R."/>
            <person name="Hildebrand F."/>
            <person name="Pallen M.J."/>
        </authorList>
    </citation>
    <scope>NUCLEOTIDE SEQUENCE</scope>
    <source>
        <strain evidence="8">ChiSjej5B23-6657</strain>
    </source>
</reference>
<dbReference type="InterPro" id="IPR035926">
    <property type="entry name" value="NusB-like_sf"/>
</dbReference>
<dbReference type="Gene3D" id="1.10.940.10">
    <property type="entry name" value="NusB-like"/>
    <property type="match status" value="1"/>
</dbReference>
<dbReference type="InterPro" id="IPR011605">
    <property type="entry name" value="NusB_fam"/>
</dbReference>
<evidence type="ECO:0000256" key="1">
    <source>
        <dbReference type="ARBA" id="ARBA00005952"/>
    </source>
</evidence>
<evidence type="ECO:0000256" key="5">
    <source>
        <dbReference type="ARBA" id="ARBA00023163"/>
    </source>
</evidence>
<evidence type="ECO:0000313" key="8">
    <source>
        <dbReference type="EMBL" id="HIR71761.1"/>
    </source>
</evidence>
<dbReference type="InterPro" id="IPR006027">
    <property type="entry name" value="NusB_RsmB_TIM44"/>
</dbReference>
<keyword evidence="5 6" id="KW-0804">Transcription</keyword>
<name>A0A9D1JBI7_9FIRM</name>
<comment type="caution">
    <text evidence="8">The sequence shown here is derived from an EMBL/GenBank/DDBJ whole genome shotgun (WGS) entry which is preliminary data.</text>
</comment>
<dbReference type="GO" id="GO:0031564">
    <property type="term" value="P:transcription antitermination"/>
    <property type="evidence" value="ECO:0007669"/>
    <property type="project" value="UniProtKB-KW"/>
</dbReference>
<dbReference type="GO" id="GO:0003723">
    <property type="term" value="F:RNA binding"/>
    <property type="evidence" value="ECO:0007669"/>
    <property type="project" value="UniProtKB-UniRule"/>
</dbReference>
<keyword evidence="2 6" id="KW-0889">Transcription antitermination</keyword>
<sequence length="129" mass="15083">MTRRQIREEIFKLIFQIEFHDTEELPQQLRLSLEEETDLGEQQVYVEDKCRDLMDKVQEIDDCINENVTGWKTSRMSKVDLSIIRLAVYEIRYEKIDRAIAINEAVEIAKKYSGEQAASFVNGVLARIA</sequence>
<proteinExistence type="inferred from homology"/>
<protein>
    <recommendedName>
        <fullName evidence="6">Transcription antitermination protein NusB</fullName>
    </recommendedName>
    <alternativeName>
        <fullName evidence="6">Antitermination factor NusB</fullName>
    </alternativeName>
</protein>
<accession>A0A9D1JBI7</accession>
<keyword evidence="3 6" id="KW-0694">RNA-binding</keyword>
<dbReference type="HAMAP" id="MF_00073">
    <property type="entry name" value="NusB"/>
    <property type="match status" value="1"/>
</dbReference>
<keyword evidence="4 6" id="KW-0805">Transcription regulation</keyword>
<evidence type="ECO:0000313" key="9">
    <source>
        <dbReference type="Proteomes" id="UP000823912"/>
    </source>
</evidence>
<evidence type="ECO:0000256" key="6">
    <source>
        <dbReference type="HAMAP-Rule" id="MF_00073"/>
    </source>
</evidence>
<dbReference type="EMBL" id="DVHM01000183">
    <property type="protein sequence ID" value="HIR71761.1"/>
    <property type="molecule type" value="Genomic_DNA"/>
</dbReference>
<dbReference type="Proteomes" id="UP000823912">
    <property type="component" value="Unassembled WGS sequence"/>
</dbReference>